<dbReference type="AlphaFoldDB" id="A0A1E7KPU3"/>
<evidence type="ECO:0000259" key="2">
    <source>
        <dbReference type="Pfam" id="PF10615"/>
    </source>
</evidence>
<dbReference type="PATRIC" id="fig|518642.10.peg.1027"/>
<proteinExistence type="predicted"/>
<dbReference type="InterPro" id="IPR019595">
    <property type="entry name" value="DUF2470"/>
</dbReference>
<feature type="region of interest" description="Disordered" evidence="1">
    <location>
        <begin position="45"/>
        <end position="65"/>
    </location>
</feature>
<evidence type="ECO:0000313" key="4">
    <source>
        <dbReference type="Proteomes" id="UP000176005"/>
    </source>
</evidence>
<dbReference type="RefSeq" id="WP_070020401.1">
    <property type="nucleotide sequence ID" value="NZ_LJGW01000668.1"/>
</dbReference>
<gene>
    <name evidence="3" type="ORF">AN218_31260</name>
</gene>
<dbReference type="EMBL" id="LJGW01000668">
    <property type="protein sequence ID" value="OEV05962.1"/>
    <property type="molecule type" value="Genomic_DNA"/>
</dbReference>
<dbReference type="Proteomes" id="UP000176005">
    <property type="component" value="Unassembled WGS sequence"/>
</dbReference>
<feature type="domain" description="DUF2470" evidence="2">
    <location>
        <begin position="142"/>
        <end position="217"/>
    </location>
</feature>
<name>A0A1E7KPU3_9ACTN</name>
<evidence type="ECO:0000256" key="1">
    <source>
        <dbReference type="SAM" id="MobiDB-lite"/>
    </source>
</evidence>
<comment type="caution">
    <text evidence="3">The sequence shown here is derived from an EMBL/GenBank/DDBJ whole genome shotgun (WGS) entry which is preliminary data.</text>
</comment>
<dbReference type="SUPFAM" id="SSF50475">
    <property type="entry name" value="FMN-binding split barrel"/>
    <property type="match status" value="1"/>
</dbReference>
<keyword evidence="4" id="KW-1185">Reference proteome</keyword>
<reference evidence="3 4" key="1">
    <citation type="journal article" date="2016" name="Front. Microbiol.">
        <title>Comparative Genomics Analysis of Streptomyces Species Reveals Their Adaptation to the Marine Environment and Their Diversity at the Genomic Level.</title>
        <authorList>
            <person name="Tian X."/>
            <person name="Zhang Z."/>
            <person name="Yang T."/>
            <person name="Chen M."/>
            <person name="Li J."/>
            <person name="Chen F."/>
            <person name="Yang J."/>
            <person name="Li W."/>
            <person name="Zhang B."/>
            <person name="Zhang Z."/>
            <person name="Wu J."/>
            <person name="Zhang C."/>
            <person name="Long L."/>
            <person name="Xiao J."/>
        </authorList>
    </citation>
    <scope>NUCLEOTIDE SEQUENCE [LARGE SCALE GENOMIC DNA]</scope>
    <source>
        <strain evidence="3 4">SCSIO 10429</strain>
    </source>
</reference>
<sequence length="238" mass="26280">MRPFRTRVTQPTAAERVRSILAAAHSMTVVSDGTRTEVHRLDDTGAAGNVHLHSPPETAPPPGERRIPVRLELTDIAPTPVRDRLRARVTLTGLLAEPYDKDAHSTCMEFGQAVLEDSGGRSFVTLDELQETPPDPLAVCEASMLTHFLDGHAEEVRHLLRIVRPRPEQGMLRAVPVALDRYGLTLRLEYPHSDRDARLPFQAPVNHPDQVGSRIQALVATARRASHSDGGLLTFPDR</sequence>
<dbReference type="Pfam" id="PF10615">
    <property type="entry name" value="DUF2470"/>
    <property type="match status" value="1"/>
</dbReference>
<evidence type="ECO:0000313" key="3">
    <source>
        <dbReference type="EMBL" id="OEV05962.1"/>
    </source>
</evidence>
<dbReference type="InterPro" id="IPR037119">
    <property type="entry name" value="Haem_oxidase_HugZ-like_sf"/>
</dbReference>
<dbReference type="Gene3D" id="3.20.180.10">
    <property type="entry name" value="PNP-oxidase-like"/>
    <property type="match status" value="1"/>
</dbReference>
<accession>A0A1E7KPU3</accession>
<protein>
    <recommendedName>
        <fullName evidence="2">DUF2470 domain-containing protein</fullName>
    </recommendedName>
</protein>
<organism evidence="3 4">
    <name type="scientific">Streptomyces nanshensis</name>
    <dbReference type="NCBI Taxonomy" id="518642"/>
    <lineage>
        <taxon>Bacteria</taxon>
        <taxon>Bacillati</taxon>
        <taxon>Actinomycetota</taxon>
        <taxon>Actinomycetes</taxon>
        <taxon>Kitasatosporales</taxon>
        <taxon>Streptomycetaceae</taxon>
        <taxon>Streptomyces</taxon>
    </lineage>
</organism>